<evidence type="ECO:0000259" key="3">
    <source>
        <dbReference type="PROSITE" id="PS50075"/>
    </source>
</evidence>
<gene>
    <name evidence="4" type="ORF">ISS99_00250</name>
</gene>
<dbReference type="Gene3D" id="3.40.50.980">
    <property type="match status" value="2"/>
</dbReference>
<comment type="caution">
    <text evidence="4">The sequence shown here is derived from an EMBL/GenBank/DDBJ whole genome shotgun (WGS) entry which is preliminary data.</text>
</comment>
<feature type="non-terminal residue" evidence="4">
    <location>
        <position position="3059"/>
    </location>
</feature>
<dbReference type="PROSITE" id="PS00455">
    <property type="entry name" value="AMP_BINDING"/>
    <property type="match status" value="2"/>
</dbReference>
<dbReference type="NCBIfam" id="TIGR01733">
    <property type="entry name" value="AA-adenyl-dom"/>
    <property type="match status" value="2"/>
</dbReference>
<proteinExistence type="predicted"/>
<dbReference type="InterPro" id="IPR020845">
    <property type="entry name" value="AMP-binding_CS"/>
</dbReference>
<dbReference type="Gene3D" id="3.40.50.12780">
    <property type="entry name" value="N-terminal domain of ligase-like"/>
    <property type="match status" value="3"/>
</dbReference>
<dbReference type="InterPro" id="IPR042099">
    <property type="entry name" value="ANL_N_sf"/>
</dbReference>
<keyword evidence="2" id="KW-0597">Phosphoprotein</keyword>
<keyword evidence="5" id="KW-1185">Reference proteome</keyword>
<dbReference type="RefSeq" id="WP_204629558.1">
    <property type="nucleotide sequence ID" value="NZ_JADIKF010000026.1"/>
</dbReference>
<protein>
    <submittedName>
        <fullName evidence="4">Amino acid adenylation domain-containing protein</fullName>
    </submittedName>
</protein>
<dbReference type="InterPro" id="IPR009081">
    <property type="entry name" value="PP-bd_ACP"/>
</dbReference>
<dbReference type="CDD" id="cd19544">
    <property type="entry name" value="E-C_NRPS"/>
    <property type="match status" value="3"/>
</dbReference>
<dbReference type="EMBL" id="JADIKF010000026">
    <property type="protein sequence ID" value="MBM7127939.1"/>
    <property type="molecule type" value="Genomic_DNA"/>
</dbReference>
<dbReference type="InterPro" id="IPR036736">
    <property type="entry name" value="ACP-like_sf"/>
</dbReference>
<feature type="domain" description="Carrier" evidence="3">
    <location>
        <begin position="214"/>
        <end position="288"/>
    </location>
</feature>
<dbReference type="InterPro" id="IPR020806">
    <property type="entry name" value="PKS_PP-bd"/>
</dbReference>
<dbReference type="InterPro" id="IPR001242">
    <property type="entry name" value="Condensation_dom"/>
</dbReference>
<dbReference type="InterPro" id="IPR023213">
    <property type="entry name" value="CAT-like_dom_sf"/>
</dbReference>
<feature type="non-terminal residue" evidence="4">
    <location>
        <position position="1"/>
    </location>
</feature>
<dbReference type="SMART" id="SM00823">
    <property type="entry name" value="PKS_PP"/>
    <property type="match status" value="3"/>
</dbReference>
<dbReference type="Proteomes" id="UP001430193">
    <property type="component" value="Unassembled WGS sequence"/>
</dbReference>
<keyword evidence="1" id="KW-0596">Phosphopantetheine</keyword>
<dbReference type="Gene3D" id="3.30.559.30">
    <property type="entry name" value="Nonribosomal peptide synthetase, condensation domain"/>
    <property type="match status" value="3"/>
</dbReference>
<dbReference type="Gene3D" id="2.30.38.10">
    <property type="entry name" value="Luciferase, Domain 3"/>
    <property type="match status" value="1"/>
</dbReference>
<accession>A0ABS2KAF5</accession>
<dbReference type="Gene3D" id="1.10.1200.10">
    <property type="entry name" value="ACP-like"/>
    <property type="match status" value="3"/>
</dbReference>
<name>A0ABS2KAF5_9GAMM</name>
<dbReference type="InterPro" id="IPR000873">
    <property type="entry name" value="AMP-dep_synth/lig_dom"/>
</dbReference>
<evidence type="ECO:0000313" key="5">
    <source>
        <dbReference type="Proteomes" id="UP001430193"/>
    </source>
</evidence>
<reference evidence="4" key="1">
    <citation type="submission" date="2020-10" db="EMBL/GenBank/DDBJ databases">
        <title>Phylogeny of dyella-like bacteria.</title>
        <authorList>
            <person name="Fu J."/>
        </authorList>
    </citation>
    <scope>NUCLEOTIDE SEQUENCE</scope>
    <source>
        <strain evidence="4">DHON07</strain>
    </source>
</reference>
<dbReference type="CDD" id="cd05930">
    <property type="entry name" value="A_NRPS"/>
    <property type="match status" value="2"/>
</dbReference>
<dbReference type="Gene3D" id="3.30.300.30">
    <property type="match status" value="3"/>
</dbReference>
<dbReference type="Gene3D" id="3.30.559.10">
    <property type="entry name" value="Chloramphenicol acetyltransferase-like domain"/>
    <property type="match status" value="3"/>
</dbReference>
<sequence>VHVTYRVLRQADTAAAVSPIGERIPDLRLYLLDAQGQPVPLGTVGELYVGGAGVARGYLNRPELTAERFLPDPFSPHPDARMYRSGDLARYLPDGNLVFLGRNDHQVKIRGFRIELGEIEARLAEYDAIRDAVVIAREDVPGDKRLVAYVTTEGENSDLAAALRAHLSARLPDYMVPSAFVQLEALPLTPNGKLDRKALPAPDGEAYARHAYEAPQGDIERILATLWEELLGIARVSRRDNFFELGGHSLLAMQLMARLRRQGLGIEIRSLFTSPILCDLAATLGSHHDIEVPPNRITAHTTIITPDTLPLIDLTQADIDRIVAHVPGGIANIQDIYALSPLQEGILFHHLMATDGDPYLQVRQVAFNDRTLLDRYLAATQQVVDRHDILRTAFIWEQLSRPAQVVLRQASLQVTTLSLDAEDGSISKQLSRQFDPRHYRIDLTQAPLLRFVVAHDPHQDRWLLLQLQHHLIDDITSLKMLDQETRALLAGPPHTLDVPQPFRNLIAQTRLAVAPEERERFFRTMLADIDEPVTPFGLSDVHLDGSGIGEARSMLPEDLHQRLRTQARRLGVNLASLCHLAWGLVVAKTSGRESAVFGTVLFGRMHGGDAADQTMGPFINTLPLRLDFDHTDVETSVRHAYSRLAELLRHEHASLALAQKCSGVTASAPLFSALLNYRHNSTPASRETSALDGVEWIAYEERTNYPLTLSVDDFGDALGLTAQALQPASPTRVCQFMQRALLQLVDALEHAPRTPAWQLDVLPAEERTLLLRTWNQTDAPYPQDQCIHHLFERQAAQTPDAVALVFEDQSLTYAQLNARANQLAHYLIDRGICPDDRIALCVERSLAMVVGLFAVLKAGGAYVPLDPAHPSDRLAQLLADAAPALLLTDSAGSAALKSAMPQGAIDLVGDAFRWANANPGNPKVTSLTSRHLAYVIYTSGSTGTPKGAQNEHRALVNRLNWMQEAYGLRADDVVLQKTPFSFDVSVWEFFWPLLNGAKLVIAMPEAHKDANYLVEVITRHRVTTIHFVPSMLSIFLDADGVADCTSLQRIICSGEALSASSIRKYRQTLPHTSLHNLYGPTEAAIDVTAWTCPPDFDATLVPIGRPIANTRIYLLDAHRQPVPLGAIGELYIGGAGVARGYLNRPELTAERFLSDPFNPHPDARMYRSGDLARYLPDGNIEFLGRNDHQVKIRGFRIELGEIEARLAEHDAIRDAVVIAREDVPGDKRLVAYVTTSAHDDALAASLRTYLGARLPDYMVPSAFVQLEALPLTLNGKLDRKALPAPDGEAYARHAYEAPQGDIERILATLWEELLGIARVSRRDNFFELGGHSLLAMQLMARLRRQGLGIEIRSLFASPILCDLAATLGSHRDIEVPPNRITEHTTSITPDTLPLIDLTQADIDRIVAHVPGGIANIQDIYALSPLQEGILFHHLMATDGDPYLQVIQIAFHDRALLDRYLAATQQVVDRHDILRTAFIWEGSSKPAQVVLRKASLHITEICLDTANGPITDQLSRQFDPRHHRIDLTQAPLLRFVVARDPEQDRWLLLQLQHHLIDDITSLKMFDQEIRAILAGLAHTLGSPQPFRNLVAQARLAVAPEERERFFRAMLADIDEPVTPFGLSDVHLDGSGIGEARSMLPEDLHQRLRAQARRLGVNLASLCHLAWGLVVAKTSGRASAVFGTVLFGRMQGGDAADQTMGPFINTLPLRIDFDGTDVETSVRRAYSRLAELLRHEHASLALAQKCSGIAAPAPLFSALLNYRHNGVSVATPEASVVRGIEWLAYEERTNYPLSLSIDDFGDALGLTAQALQPVSPTRVCQFMQRALLQLVDALEHAPRTPVWQLDVLPHEERTLLLTTWNQTDAPYPQDHCIHHLFERQVAQTPDAIALVFEDQSITYAQLNARANQLAHYLIDRGIRPDDRIALCVERGFAMMVGLFAILKAGGAYVPLDPAYPSDRLAQILHDVQPALLLHDASGRRALGNEALAFAAELAIDGPELPWRTRGETNPEIPLLGLASHHLAYVIYTSGSTGIPKGVMVEHRHLVASTLARSDTYRIDTDTNYLLLSSIAFDSSNAGIFGTLLFGGALHLLDQHAASDPLAILRYLKRAHITRLLCVPSLARLLFASKEGDGLGDELESLADVIVAGEPCPDDLARSLVAKGLCLYNEYGPTEATVWASLYRYPREGVAGKSVPIGRPIANTRIYLLDQHGHPVPLGVAGEIHIGGAGVARGYLNRPELTAERFLPDPFGAHPDMRMYRTGDLARYLPDGNLEFLGRNDHQVKIRGFRIELGEIEARLVEHEAVREATVIAREDAPGDKRLVAYVTTMADTTGEIAAALRAHLDTRLPDYMVPSAFVQLDALPLTPNGKLDRKALPAPSSEAYARRTYEPPLGDVEQTLAAIWEELLGVERVSRHDNFFELGGHSLLAVQLMARLHRQGLGIEIRSLFSSPVLHELAAALGSHQDIDVPANRITERDTTIAPDTLPLIDLTQADIDRIVAHVPGGIANIQDIYALSPLQEGILFHHLLATDGDPYLFVGQMTFANRALLDRYLAATQQVANRHDILRTAFVWEQLSRPAQVVCRQVALAITEISLDAADGPISEQLSHRFDPRRNRIDLTRAPLLRFVVAPDPDHGRWLLLQQLHHLIGDHSTLEILHTEVQAFMAGNGDALRPPQPFRNLIAQVRLGLSQNEHERFFTSMLADIDEPTTPFGLGDVHRDGSRVQQTRHTLPQDLHKRLQIQARRLGVNLASLCHLAWGQVVAKTSGRESVVFGTVLFGRMHGGEGADQAMGLFINTLPLRLDLDDTDVETSVRQTYARLAELLRHEHASLALAQRCSGVPASAPLFSALLNYRHNAAISALHDTEVGKGIEWLSAEERTNYPFGLSVEDFGDALALTAQVAHPISPAHTCQLMHRALEQLADALERAPRTPVRQLDVLTPEERTLLLTTWNQTDAPYPQGQCIHHLFEQQVLRTPDAVALVFDNQSLTYAQLNAQANQLAHHLIAQGIGPDDRVALCVERGTALVVGLLAILKAGGAYLPLDPVYASERLALILRDAQP</sequence>
<dbReference type="PANTHER" id="PTHR45527:SF1">
    <property type="entry name" value="FATTY ACID SYNTHASE"/>
    <property type="match status" value="1"/>
</dbReference>
<dbReference type="InterPro" id="IPR025110">
    <property type="entry name" value="AMP-bd_C"/>
</dbReference>
<dbReference type="Pfam" id="PF00668">
    <property type="entry name" value="Condensation"/>
    <property type="match status" value="3"/>
</dbReference>
<dbReference type="InterPro" id="IPR045851">
    <property type="entry name" value="AMP-bd_C_sf"/>
</dbReference>
<dbReference type="SUPFAM" id="SSF56801">
    <property type="entry name" value="Acetyl-CoA synthetase-like"/>
    <property type="match status" value="4"/>
</dbReference>
<evidence type="ECO:0000313" key="4">
    <source>
        <dbReference type="EMBL" id="MBM7127939.1"/>
    </source>
</evidence>
<dbReference type="NCBIfam" id="NF003417">
    <property type="entry name" value="PRK04813.1"/>
    <property type="match status" value="4"/>
</dbReference>
<dbReference type="SUPFAM" id="SSF47336">
    <property type="entry name" value="ACP-like"/>
    <property type="match status" value="3"/>
</dbReference>
<dbReference type="Pfam" id="PF13193">
    <property type="entry name" value="AMP-binding_C"/>
    <property type="match status" value="3"/>
</dbReference>
<evidence type="ECO:0000256" key="2">
    <source>
        <dbReference type="ARBA" id="ARBA00022553"/>
    </source>
</evidence>
<dbReference type="PROSITE" id="PS50075">
    <property type="entry name" value="CARRIER"/>
    <property type="match status" value="3"/>
</dbReference>
<dbReference type="PANTHER" id="PTHR45527">
    <property type="entry name" value="NONRIBOSOMAL PEPTIDE SYNTHETASE"/>
    <property type="match status" value="1"/>
</dbReference>
<feature type="domain" description="Carrier" evidence="3">
    <location>
        <begin position="2389"/>
        <end position="2463"/>
    </location>
</feature>
<evidence type="ECO:0000256" key="1">
    <source>
        <dbReference type="ARBA" id="ARBA00022450"/>
    </source>
</evidence>
<feature type="domain" description="Carrier" evidence="3">
    <location>
        <begin position="1297"/>
        <end position="1371"/>
    </location>
</feature>
<dbReference type="Pfam" id="PF00501">
    <property type="entry name" value="AMP-binding"/>
    <property type="match status" value="4"/>
</dbReference>
<dbReference type="SUPFAM" id="SSF52777">
    <property type="entry name" value="CoA-dependent acyltransferases"/>
    <property type="match status" value="6"/>
</dbReference>
<dbReference type="InterPro" id="IPR010071">
    <property type="entry name" value="AA_adenyl_dom"/>
</dbReference>
<dbReference type="Pfam" id="PF00550">
    <property type="entry name" value="PP-binding"/>
    <property type="match status" value="3"/>
</dbReference>
<organism evidence="4 5">
    <name type="scientific">Dyella mobilis</name>
    <dbReference type="NCBI Taxonomy" id="1849582"/>
    <lineage>
        <taxon>Bacteria</taxon>
        <taxon>Pseudomonadati</taxon>
        <taxon>Pseudomonadota</taxon>
        <taxon>Gammaproteobacteria</taxon>
        <taxon>Lysobacterales</taxon>
        <taxon>Rhodanobacteraceae</taxon>
        <taxon>Dyella</taxon>
    </lineage>
</organism>